<evidence type="ECO:0000259" key="6">
    <source>
        <dbReference type="PROSITE" id="PS51007"/>
    </source>
</evidence>
<dbReference type="InterPro" id="IPR051459">
    <property type="entry name" value="Cytochrome_c-type_DH"/>
</dbReference>
<reference evidence="7 8" key="1">
    <citation type="journal article" date="2007" name="J. Bacteriol.">
        <title>Whole-genome analysis of the methyl tert-butyl ether-degrading beta-proteobacterium Methylibium petroleiphilum PM1.</title>
        <authorList>
            <person name="Kane S.R."/>
            <person name="Chakicherla A.Y."/>
            <person name="Chain P.S.G."/>
            <person name="Schmidt R."/>
            <person name="Shin M.W."/>
            <person name="Legler T.C."/>
            <person name="Scow K.M."/>
            <person name="Larimer F.W."/>
            <person name="Lucas S.M."/>
            <person name="Richardson P.M."/>
            <person name="Hristova K.R."/>
        </authorList>
    </citation>
    <scope>NUCLEOTIDE SEQUENCE [LARGE SCALE GENOMIC DNA]</scope>
    <source>
        <strain evidence="8">ATCC BAA-1232 / LMG 22953 / PM1</strain>
    </source>
</reference>
<dbReference type="RefSeq" id="WP_011828355.1">
    <property type="nucleotide sequence ID" value="NC_008825.1"/>
</dbReference>
<organism evidence="7 8">
    <name type="scientific">Methylibium petroleiphilum (strain ATCC BAA-1232 / LMG 22953 / PM1)</name>
    <dbReference type="NCBI Taxonomy" id="420662"/>
    <lineage>
        <taxon>Bacteria</taxon>
        <taxon>Pseudomonadati</taxon>
        <taxon>Pseudomonadota</taxon>
        <taxon>Betaproteobacteria</taxon>
        <taxon>Burkholderiales</taxon>
        <taxon>Sphaerotilaceae</taxon>
        <taxon>Methylibium</taxon>
    </lineage>
</organism>
<dbReference type="PANTHER" id="PTHR35008">
    <property type="entry name" value="BLL4482 PROTEIN-RELATED"/>
    <property type="match status" value="1"/>
</dbReference>
<dbReference type="SUPFAM" id="SSF46626">
    <property type="entry name" value="Cytochrome c"/>
    <property type="match status" value="3"/>
</dbReference>
<dbReference type="Pfam" id="PF00034">
    <property type="entry name" value="Cytochrom_C"/>
    <property type="match status" value="3"/>
</dbReference>
<dbReference type="GO" id="GO:0016020">
    <property type="term" value="C:membrane"/>
    <property type="evidence" value="ECO:0007669"/>
    <property type="project" value="InterPro"/>
</dbReference>
<dbReference type="STRING" id="420662.Mpe_A0755"/>
<keyword evidence="3 5" id="KW-0408">Iron</keyword>
<dbReference type="PIRSF" id="PIRSF000018">
    <property type="entry name" value="Mb_ADH_cyt_c"/>
    <property type="match status" value="1"/>
</dbReference>
<dbReference type="Proteomes" id="UP000000366">
    <property type="component" value="Chromosome"/>
</dbReference>
<feature type="binding site" description="covalent" evidence="4">
    <location>
        <position position="340"/>
    </location>
    <ligand>
        <name>heme c</name>
        <dbReference type="ChEBI" id="CHEBI:61717"/>
        <label>3</label>
    </ligand>
</feature>
<dbReference type="HOGENOM" id="CLU_028594_0_1_4"/>
<dbReference type="AlphaFoldDB" id="A2SDS8"/>
<dbReference type="InterPro" id="IPR036909">
    <property type="entry name" value="Cyt_c-like_dom_sf"/>
</dbReference>
<gene>
    <name evidence="7" type="ordered locus">Mpe_A0755</name>
</gene>
<keyword evidence="8" id="KW-1185">Reference proteome</keyword>
<feature type="binding site" description="covalent" evidence="4">
    <location>
        <position position="70"/>
    </location>
    <ligand>
        <name>heme c</name>
        <dbReference type="ChEBI" id="CHEBI:61717"/>
        <label>1</label>
    </ligand>
</feature>
<feature type="binding site" description="covalent" evidence="4">
    <location>
        <position position="213"/>
    </location>
    <ligand>
        <name>heme c</name>
        <dbReference type="ChEBI" id="CHEBI:61717"/>
        <label>2</label>
    </ligand>
</feature>
<dbReference type="InterPro" id="IPR009056">
    <property type="entry name" value="Cyt_c-like_dom"/>
</dbReference>
<feature type="binding site" description="covalent" evidence="4">
    <location>
        <position position="67"/>
    </location>
    <ligand>
        <name>heme c</name>
        <dbReference type="ChEBI" id="CHEBI:61717"/>
        <label>1</label>
    </ligand>
</feature>
<feature type="binding site" description="covalent" evidence="4">
    <location>
        <position position="343"/>
    </location>
    <ligand>
        <name>heme c</name>
        <dbReference type="ChEBI" id="CHEBI:61717"/>
        <label>3</label>
    </ligand>
</feature>
<feature type="domain" description="Cytochrome c" evidence="6">
    <location>
        <begin position="198"/>
        <end position="308"/>
    </location>
</feature>
<dbReference type="eggNOG" id="COG2010">
    <property type="taxonomic scope" value="Bacteria"/>
</dbReference>
<dbReference type="EMBL" id="CP000555">
    <property type="protein sequence ID" value="ABM93717.1"/>
    <property type="molecule type" value="Genomic_DNA"/>
</dbReference>
<evidence type="ECO:0000313" key="7">
    <source>
        <dbReference type="EMBL" id="ABM93717.1"/>
    </source>
</evidence>
<accession>A2SDS8</accession>
<evidence type="ECO:0000256" key="3">
    <source>
        <dbReference type="ARBA" id="ARBA00023004"/>
    </source>
</evidence>
<dbReference type="KEGG" id="mpt:Mpe_A0755"/>
<evidence type="ECO:0000313" key="8">
    <source>
        <dbReference type="Proteomes" id="UP000000366"/>
    </source>
</evidence>
<dbReference type="GO" id="GO:0005506">
    <property type="term" value="F:iron ion binding"/>
    <property type="evidence" value="ECO:0007669"/>
    <property type="project" value="InterPro"/>
</dbReference>
<feature type="binding site" description="covalent" evidence="4">
    <location>
        <position position="216"/>
    </location>
    <ligand>
        <name>heme c</name>
        <dbReference type="ChEBI" id="CHEBI:61717"/>
        <label>2</label>
    </ligand>
</feature>
<dbReference type="PANTHER" id="PTHR35008:SF4">
    <property type="entry name" value="BLL4482 PROTEIN"/>
    <property type="match status" value="1"/>
</dbReference>
<dbReference type="GO" id="GO:0016614">
    <property type="term" value="F:oxidoreductase activity, acting on CH-OH group of donors"/>
    <property type="evidence" value="ECO:0007669"/>
    <property type="project" value="InterPro"/>
</dbReference>
<protein>
    <submittedName>
        <fullName evidence="7">Putative alcohol dehydrogenase cytochrome c subunit</fullName>
    </submittedName>
</protein>
<evidence type="ECO:0000256" key="5">
    <source>
        <dbReference type="PIRSR" id="PIRSR000018-51"/>
    </source>
</evidence>
<dbReference type="GO" id="GO:0020037">
    <property type="term" value="F:heme binding"/>
    <property type="evidence" value="ECO:0007669"/>
    <property type="project" value="InterPro"/>
</dbReference>
<comment type="cofactor">
    <cofactor evidence="4">
        <name>heme c</name>
        <dbReference type="ChEBI" id="CHEBI:61717"/>
    </cofactor>
    <text evidence="4">Binds 3 heme c groups covalently per subunit.</text>
</comment>
<feature type="binding site" description="axial binding residue" evidence="5">
    <location>
        <position position="217"/>
    </location>
    <ligand>
        <name>heme c</name>
        <dbReference type="ChEBI" id="CHEBI:61717"/>
        <label>2</label>
    </ligand>
    <ligandPart>
        <name>Fe</name>
        <dbReference type="ChEBI" id="CHEBI:18248"/>
    </ligandPart>
</feature>
<feature type="binding site" description="axial binding residue" evidence="5">
    <location>
        <position position="71"/>
    </location>
    <ligand>
        <name>heme c</name>
        <dbReference type="ChEBI" id="CHEBI:61717"/>
        <label>1</label>
    </ligand>
    <ligandPart>
        <name>Fe</name>
        <dbReference type="ChEBI" id="CHEBI:18248"/>
    </ligandPart>
</feature>
<feature type="domain" description="Cytochrome c" evidence="6">
    <location>
        <begin position="327"/>
        <end position="417"/>
    </location>
</feature>
<dbReference type="InterPro" id="IPR014353">
    <property type="entry name" value="Membr-bd_ADH_cyt_c"/>
</dbReference>
<feature type="domain" description="Cytochrome c" evidence="6">
    <location>
        <begin position="53"/>
        <end position="156"/>
    </location>
</feature>
<keyword evidence="1 4" id="KW-0349">Heme</keyword>
<feature type="binding site" description="axial binding residue" evidence="5">
    <location>
        <position position="344"/>
    </location>
    <ligand>
        <name>heme c</name>
        <dbReference type="ChEBI" id="CHEBI:61717"/>
        <label>3</label>
    </ligand>
    <ligandPart>
        <name>Fe</name>
        <dbReference type="ChEBI" id="CHEBI:18248"/>
    </ligandPart>
</feature>
<evidence type="ECO:0000256" key="2">
    <source>
        <dbReference type="ARBA" id="ARBA00022723"/>
    </source>
</evidence>
<dbReference type="GO" id="GO:0009055">
    <property type="term" value="F:electron transfer activity"/>
    <property type="evidence" value="ECO:0007669"/>
    <property type="project" value="InterPro"/>
</dbReference>
<proteinExistence type="predicted"/>
<evidence type="ECO:0000256" key="1">
    <source>
        <dbReference type="ARBA" id="ARBA00022617"/>
    </source>
</evidence>
<evidence type="ECO:0000256" key="4">
    <source>
        <dbReference type="PIRSR" id="PIRSR000018-50"/>
    </source>
</evidence>
<name>A2SDS8_METPP</name>
<dbReference type="Gene3D" id="1.10.760.10">
    <property type="entry name" value="Cytochrome c-like domain"/>
    <property type="match status" value="3"/>
</dbReference>
<dbReference type="PROSITE" id="PS51007">
    <property type="entry name" value="CYTC"/>
    <property type="match status" value="3"/>
</dbReference>
<keyword evidence="2 5" id="KW-0479">Metal-binding</keyword>
<sequence>MTKHPRGPRLALWAALGLVLIVAALWAAVWALNVRGESPMPAGDAAPFVATPQQVERGAYLARAGNCAGCHTARGGAAYAGGLAIETPFGTVFSSNLTPDPATGLGRWSAAHFWRAMHHGRSMDGRLLYPAFPYTDYTLVTREDSDALFAYLRSLPPVAQARPAHALRFPYDTQAALAVWRALYFEPARFEPEADRPADWNRGAYLVRGLGHCSACHTQRNALGASDLGLPLGGGLIPVQNWYAPSLRSADEAGVAEWSTQDVVDLLKTGRSARGSAMGPMAEVVARSTQHLNDADLNAMAVYLQSLPQHGARRPRAAQADVAAAGPADSRGAKLYEQHCAQCHGPAGEGAAGLYPPLAGNRAVSMDSAANLIRIVQGGGYLPATAGNPRPFGMPPFAHVLDEADTAAVLSYVRGAWGNDAAPVTPLEVLRLRPGALR</sequence>